<name>A0A645ANF7_9ZZZZ</name>
<sequence length="169" mass="18629">MKRIATLILAVMLVCMSLSGCGVPKDRPVTEVWLGDTVDTVLELEPGLEKQYDRTNTYLTFLSGKRNFAGIEGFLSFQFNPEKQTVGQISWTVTLPEADAQAAFDKLNAETQASFGKPDQINDNRKTSDALAPYVCFWNGKGYMVSVSLLNGLIEGTYNCEYSVIIPLG</sequence>
<evidence type="ECO:0008006" key="2">
    <source>
        <dbReference type="Google" id="ProtNLM"/>
    </source>
</evidence>
<proteinExistence type="predicted"/>
<comment type="caution">
    <text evidence="1">The sequence shown here is derived from an EMBL/GenBank/DDBJ whole genome shotgun (WGS) entry which is preliminary data.</text>
</comment>
<protein>
    <recommendedName>
        <fullName evidence="2">Lipoprotein</fullName>
    </recommendedName>
</protein>
<reference evidence="1" key="1">
    <citation type="submission" date="2019-08" db="EMBL/GenBank/DDBJ databases">
        <authorList>
            <person name="Kucharzyk K."/>
            <person name="Murdoch R.W."/>
            <person name="Higgins S."/>
            <person name="Loffler F."/>
        </authorList>
    </citation>
    <scope>NUCLEOTIDE SEQUENCE</scope>
</reference>
<dbReference type="EMBL" id="VSSQ01014868">
    <property type="protein sequence ID" value="MPM54577.1"/>
    <property type="molecule type" value="Genomic_DNA"/>
</dbReference>
<gene>
    <name evidence="1" type="ORF">SDC9_101355</name>
</gene>
<accession>A0A645ANF7</accession>
<organism evidence="1">
    <name type="scientific">bioreactor metagenome</name>
    <dbReference type="NCBI Taxonomy" id="1076179"/>
    <lineage>
        <taxon>unclassified sequences</taxon>
        <taxon>metagenomes</taxon>
        <taxon>ecological metagenomes</taxon>
    </lineage>
</organism>
<dbReference type="AlphaFoldDB" id="A0A645ANF7"/>
<evidence type="ECO:0000313" key="1">
    <source>
        <dbReference type="EMBL" id="MPM54577.1"/>
    </source>
</evidence>
<dbReference type="PROSITE" id="PS51257">
    <property type="entry name" value="PROKAR_LIPOPROTEIN"/>
    <property type="match status" value="1"/>
</dbReference>